<keyword evidence="2" id="KW-1185">Reference proteome</keyword>
<dbReference type="PaxDb" id="29760-VIT_11s0016g05780.t01"/>
<gene>
    <name evidence="1" type="ordered locus">VIT_11s0016g05780</name>
</gene>
<evidence type="ECO:0000313" key="2">
    <source>
        <dbReference type="Proteomes" id="UP000009183"/>
    </source>
</evidence>
<evidence type="ECO:0000313" key="1">
    <source>
        <dbReference type="EMBL" id="CBI28244.3"/>
    </source>
</evidence>
<dbReference type="EMBL" id="FN595756">
    <property type="protein sequence ID" value="CBI28244.3"/>
    <property type="molecule type" value="Genomic_DNA"/>
</dbReference>
<accession>D7TC59</accession>
<dbReference type="AlphaFoldDB" id="D7TC59"/>
<sequence length="67" mass="7642">MAPDWCYSSLCKSSSINTNPILLFSSFYHKPSFSCSSLPVSKRTQRCSASGILRIEWCCYGLLRKER</sequence>
<organism evidence="1 2">
    <name type="scientific">Vitis vinifera</name>
    <name type="common">Grape</name>
    <dbReference type="NCBI Taxonomy" id="29760"/>
    <lineage>
        <taxon>Eukaryota</taxon>
        <taxon>Viridiplantae</taxon>
        <taxon>Streptophyta</taxon>
        <taxon>Embryophyta</taxon>
        <taxon>Tracheophyta</taxon>
        <taxon>Spermatophyta</taxon>
        <taxon>Magnoliopsida</taxon>
        <taxon>eudicotyledons</taxon>
        <taxon>Gunneridae</taxon>
        <taxon>Pentapetalae</taxon>
        <taxon>rosids</taxon>
        <taxon>Vitales</taxon>
        <taxon>Vitaceae</taxon>
        <taxon>Viteae</taxon>
        <taxon>Vitis</taxon>
    </lineage>
</organism>
<dbReference type="Proteomes" id="UP000009183">
    <property type="component" value="Chromosome 11"/>
</dbReference>
<proteinExistence type="predicted"/>
<dbReference type="HOGENOM" id="CLU_2817654_0_0_1"/>
<reference evidence="2" key="1">
    <citation type="journal article" date="2007" name="Nature">
        <title>The grapevine genome sequence suggests ancestral hexaploidization in major angiosperm phyla.</title>
        <authorList>
            <consortium name="The French-Italian Public Consortium for Grapevine Genome Characterization."/>
            <person name="Jaillon O."/>
            <person name="Aury J.-M."/>
            <person name="Noel B."/>
            <person name="Policriti A."/>
            <person name="Clepet C."/>
            <person name="Casagrande A."/>
            <person name="Choisne N."/>
            <person name="Aubourg S."/>
            <person name="Vitulo N."/>
            <person name="Jubin C."/>
            <person name="Vezzi A."/>
            <person name="Legeai F."/>
            <person name="Hugueney P."/>
            <person name="Dasilva C."/>
            <person name="Horner D."/>
            <person name="Mica E."/>
            <person name="Jublot D."/>
            <person name="Poulain J."/>
            <person name="Bruyere C."/>
            <person name="Billault A."/>
            <person name="Segurens B."/>
            <person name="Gouyvenoux M."/>
            <person name="Ugarte E."/>
            <person name="Cattonaro F."/>
            <person name="Anthouard V."/>
            <person name="Vico V."/>
            <person name="Del Fabbro C."/>
            <person name="Alaux M."/>
            <person name="Di Gaspero G."/>
            <person name="Dumas V."/>
            <person name="Felice N."/>
            <person name="Paillard S."/>
            <person name="Juman I."/>
            <person name="Moroldo M."/>
            <person name="Scalabrin S."/>
            <person name="Canaguier A."/>
            <person name="Le Clainche I."/>
            <person name="Malacrida G."/>
            <person name="Durand E."/>
            <person name="Pesole G."/>
            <person name="Laucou V."/>
            <person name="Chatelet P."/>
            <person name="Merdinoglu D."/>
            <person name="Delledonne M."/>
            <person name="Pezzotti M."/>
            <person name="Lecharny A."/>
            <person name="Scarpelli C."/>
            <person name="Artiguenave F."/>
            <person name="Pe M.E."/>
            <person name="Valle G."/>
            <person name="Morgante M."/>
            <person name="Caboche M."/>
            <person name="Adam-Blondon A.-F."/>
            <person name="Weissenbach J."/>
            <person name="Quetier F."/>
            <person name="Wincker P."/>
        </authorList>
    </citation>
    <scope>NUCLEOTIDE SEQUENCE [LARGE SCALE GENOMIC DNA]</scope>
    <source>
        <strain evidence="2">cv. Pinot noir / PN40024</strain>
    </source>
</reference>
<name>D7TC59_VITVI</name>
<protein>
    <submittedName>
        <fullName evidence="1">Uncharacterized protein</fullName>
    </submittedName>
</protein>
<dbReference type="OrthoDB" id="4664297at2759"/>
<dbReference type="InParanoid" id="D7TC59"/>